<protein>
    <submittedName>
        <fullName evidence="1">Uncharacterized protein</fullName>
    </submittedName>
</protein>
<reference evidence="1 2" key="1">
    <citation type="submission" date="2019-12" db="EMBL/GenBank/DDBJ databases">
        <title>Chromosome-level assembly of the Caenorhabditis remanei genome.</title>
        <authorList>
            <person name="Teterina A.A."/>
            <person name="Willis J.H."/>
            <person name="Phillips P.C."/>
        </authorList>
    </citation>
    <scope>NUCLEOTIDE SEQUENCE [LARGE SCALE GENOMIC DNA]</scope>
    <source>
        <strain evidence="1 2">PX506</strain>
        <tissue evidence="1">Whole organism</tissue>
    </source>
</reference>
<dbReference type="EMBL" id="WUAV01000004">
    <property type="protein sequence ID" value="KAF1758873.1"/>
    <property type="molecule type" value="Genomic_DNA"/>
</dbReference>
<dbReference type="Proteomes" id="UP000483820">
    <property type="component" value="Chromosome IV"/>
</dbReference>
<dbReference type="KEGG" id="crq:GCK72_015333"/>
<dbReference type="AlphaFoldDB" id="A0A6A5GWS6"/>
<gene>
    <name evidence="1" type="ORF">GCK72_015333</name>
</gene>
<accession>A0A6A5GWS6</accession>
<dbReference type="CTD" id="78776018"/>
<evidence type="ECO:0000313" key="2">
    <source>
        <dbReference type="Proteomes" id="UP000483820"/>
    </source>
</evidence>
<dbReference type="GeneID" id="78776018"/>
<organism evidence="1 2">
    <name type="scientific">Caenorhabditis remanei</name>
    <name type="common">Caenorhabditis vulgaris</name>
    <dbReference type="NCBI Taxonomy" id="31234"/>
    <lineage>
        <taxon>Eukaryota</taxon>
        <taxon>Metazoa</taxon>
        <taxon>Ecdysozoa</taxon>
        <taxon>Nematoda</taxon>
        <taxon>Chromadorea</taxon>
        <taxon>Rhabditida</taxon>
        <taxon>Rhabditina</taxon>
        <taxon>Rhabditomorpha</taxon>
        <taxon>Rhabditoidea</taxon>
        <taxon>Rhabditidae</taxon>
        <taxon>Peloderinae</taxon>
        <taxon>Caenorhabditis</taxon>
    </lineage>
</organism>
<proteinExistence type="predicted"/>
<dbReference type="RefSeq" id="XP_053585561.1">
    <property type="nucleotide sequence ID" value="XM_053730789.1"/>
</dbReference>
<evidence type="ECO:0000313" key="1">
    <source>
        <dbReference type="EMBL" id="KAF1758873.1"/>
    </source>
</evidence>
<name>A0A6A5GWS6_CAERE</name>
<sequence length="87" mass="10138">MITVNHLLQIDESNGLRKVEAKVSYFCMTKKSIVWRSRKTAPKNEWRFTILQMAKEKDASEYVQITDTEQSELDARAEAEREIVCTV</sequence>
<comment type="caution">
    <text evidence="1">The sequence shown here is derived from an EMBL/GenBank/DDBJ whole genome shotgun (WGS) entry which is preliminary data.</text>
</comment>